<evidence type="ECO:0000313" key="6">
    <source>
        <dbReference type="EMBL" id="ELR18722.1"/>
    </source>
</evidence>
<dbReference type="SMART" id="SM00066">
    <property type="entry name" value="GAL4"/>
    <property type="match status" value="1"/>
</dbReference>
<dbReference type="Pfam" id="PF00172">
    <property type="entry name" value="Zn_clus"/>
    <property type="match status" value="1"/>
</dbReference>
<feature type="region of interest" description="Disordered" evidence="4">
    <location>
        <begin position="479"/>
        <end position="517"/>
    </location>
</feature>
<gene>
    <name evidence="6" type="ORF">ACA1_395530</name>
</gene>
<dbReference type="GO" id="GO:0008270">
    <property type="term" value="F:zinc ion binding"/>
    <property type="evidence" value="ECO:0007669"/>
    <property type="project" value="InterPro"/>
</dbReference>
<dbReference type="InterPro" id="IPR036864">
    <property type="entry name" value="Zn2-C6_fun-type_DNA-bd_sf"/>
</dbReference>
<dbReference type="VEuPathDB" id="AmoebaDB:ACA1_395530"/>
<organism evidence="6 7">
    <name type="scientific">Acanthamoeba castellanii (strain ATCC 30010 / Neff)</name>
    <dbReference type="NCBI Taxonomy" id="1257118"/>
    <lineage>
        <taxon>Eukaryota</taxon>
        <taxon>Amoebozoa</taxon>
        <taxon>Discosea</taxon>
        <taxon>Longamoebia</taxon>
        <taxon>Centramoebida</taxon>
        <taxon>Acanthamoebidae</taxon>
        <taxon>Acanthamoeba</taxon>
    </lineage>
</organism>
<dbReference type="AlphaFoldDB" id="L8H0I2"/>
<dbReference type="InterPro" id="IPR050335">
    <property type="entry name" value="ERT1_acuK_gluconeogen_tf"/>
</dbReference>
<evidence type="ECO:0000256" key="2">
    <source>
        <dbReference type="ARBA" id="ARBA00023242"/>
    </source>
</evidence>
<dbReference type="InterPro" id="IPR001138">
    <property type="entry name" value="Zn2Cys6_DnaBD"/>
</dbReference>
<dbReference type="SUPFAM" id="SSF57701">
    <property type="entry name" value="Zn2/Cys6 DNA-binding domain"/>
    <property type="match status" value="1"/>
</dbReference>
<name>L8H0I2_ACACF</name>
<dbReference type="OrthoDB" id="1555531at2759"/>
<feature type="compositionally biased region" description="Low complexity" evidence="4">
    <location>
        <begin position="140"/>
        <end position="153"/>
    </location>
</feature>
<feature type="coiled-coil region" evidence="3">
    <location>
        <begin position="185"/>
        <end position="254"/>
    </location>
</feature>
<evidence type="ECO:0000313" key="7">
    <source>
        <dbReference type="Proteomes" id="UP000011083"/>
    </source>
</evidence>
<keyword evidence="7" id="KW-1185">Reference proteome</keyword>
<dbReference type="EMBL" id="KB007948">
    <property type="protein sequence ID" value="ELR18722.1"/>
    <property type="molecule type" value="Genomic_DNA"/>
</dbReference>
<dbReference type="PANTHER" id="PTHR47659:SF7">
    <property type="entry name" value="FUNGAL TRANSCRIPTIONAL REGULATORY PROTEIN, N-TERMINAL DOMAIN-CONTAINING PROTEIN"/>
    <property type="match status" value="1"/>
</dbReference>
<accession>L8H0I2</accession>
<keyword evidence="1" id="KW-0479">Metal-binding</keyword>
<dbReference type="RefSeq" id="XP_004340765.1">
    <property type="nucleotide sequence ID" value="XM_004340717.1"/>
</dbReference>
<dbReference type="InterPro" id="IPR035965">
    <property type="entry name" value="PAS-like_dom_sf"/>
</dbReference>
<reference evidence="6 7" key="1">
    <citation type="journal article" date="2013" name="Genome Biol.">
        <title>Genome of Acanthamoeba castellanii highlights extensive lateral gene transfer and early evolution of tyrosine kinase signaling.</title>
        <authorList>
            <person name="Clarke M."/>
            <person name="Lohan A.J."/>
            <person name="Liu B."/>
            <person name="Lagkouvardos I."/>
            <person name="Roy S."/>
            <person name="Zafar N."/>
            <person name="Bertelli C."/>
            <person name="Schilde C."/>
            <person name="Kianianmomeni A."/>
            <person name="Burglin T.R."/>
            <person name="Frech C."/>
            <person name="Turcotte B."/>
            <person name="Kopec K.O."/>
            <person name="Synnott J.M."/>
            <person name="Choo C."/>
            <person name="Paponov I."/>
            <person name="Finkler A."/>
            <person name="Soon Heng Tan C."/>
            <person name="Hutchins A.P."/>
            <person name="Weinmeier T."/>
            <person name="Rattei T."/>
            <person name="Chu J.S."/>
            <person name="Gimenez G."/>
            <person name="Irimia M."/>
            <person name="Rigden D.J."/>
            <person name="Fitzpatrick D.A."/>
            <person name="Lorenzo-Morales J."/>
            <person name="Bateman A."/>
            <person name="Chiu C.H."/>
            <person name="Tang P."/>
            <person name="Hegemann P."/>
            <person name="Fromm H."/>
            <person name="Raoult D."/>
            <person name="Greub G."/>
            <person name="Miranda-Saavedra D."/>
            <person name="Chen N."/>
            <person name="Nash P."/>
            <person name="Ginger M.L."/>
            <person name="Horn M."/>
            <person name="Schaap P."/>
            <person name="Caler L."/>
            <person name="Loftus B."/>
        </authorList>
    </citation>
    <scope>NUCLEOTIDE SEQUENCE [LARGE SCALE GENOMIC DNA]</scope>
    <source>
        <strain evidence="6 7">Neff</strain>
    </source>
</reference>
<proteinExistence type="predicted"/>
<keyword evidence="3" id="KW-0175">Coiled coil</keyword>
<dbReference type="PANTHER" id="PTHR47659">
    <property type="entry name" value="ZN(II)2CYS6 TRANSCRIPTION FACTOR (EUROFUNG)-RELATED"/>
    <property type="match status" value="1"/>
</dbReference>
<dbReference type="Gene3D" id="4.10.240.10">
    <property type="entry name" value="Zn(2)-C6 fungal-type DNA-binding domain"/>
    <property type="match status" value="1"/>
</dbReference>
<dbReference type="Proteomes" id="UP000011083">
    <property type="component" value="Unassembled WGS sequence"/>
</dbReference>
<feature type="compositionally biased region" description="Polar residues" evidence="4">
    <location>
        <begin position="65"/>
        <end position="77"/>
    </location>
</feature>
<evidence type="ECO:0000256" key="3">
    <source>
        <dbReference type="SAM" id="Coils"/>
    </source>
</evidence>
<protein>
    <submittedName>
        <fullName evidence="6">Fungal Zn(2)-Cys(6) binuclear cluster domain containing protein</fullName>
    </submittedName>
</protein>
<dbReference type="SUPFAM" id="SSF55785">
    <property type="entry name" value="PYP-like sensor domain (PAS domain)"/>
    <property type="match status" value="1"/>
</dbReference>
<dbReference type="PROSITE" id="PS00463">
    <property type="entry name" value="ZN2_CY6_FUNGAL_1"/>
    <property type="match status" value="1"/>
</dbReference>
<feature type="compositionally biased region" description="Low complexity" evidence="4">
    <location>
        <begin position="107"/>
        <end position="132"/>
    </location>
</feature>
<dbReference type="CDD" id="cd00067">
    <property type="entry name" value="GAL4"/>
    <property type="match status" value="1"/>
</dbReference>
<feature type="region of interest" description="Disordered" evidence="4">
    <location>
        <begin position="39"/>
        <end position="173"/>
    </location>
</feature>
<evidence type="ECO:0000259" key="5">
    <source>
        <dbReference type="PROSITE" id="PS50048"/>
    </source>
</evidence>
<evidence type="ECO:0000256" key="4">
    <source>
        <dbReference type="SAM" id="MobiDB-lite"/>
    </source>
</evidence>
<dbReference type="KEGG" id="acan:ACA1_395530"/>
<feature type="domain" description="Zn(2)-C6 fungal-type" evidence="5">
    <location>
        <begin position="16"/>
        <end position="45"/>
    </location>
</feature>
<dbReference type="GeneID" id="14919517"/>
<dbReference type="PROSITE" id="PS50048">
    <property type="entry name" value="ZN2_CY6_FUNGAL_2"/>
    <property type="match status" value="1"/>
</dbReference>
<sequence>MDTEPLRHSAAAGPKACATCRLAHVSCDREQPCARCVRVGKAESCQPSPTRKRGRPRKTPAPDNQELQQDPGNSAATAASKRLCVRPKTTDPVVDLPGDGQPPHAAPAPAAGPHCSSSPSLSSSSSSSLSPPAAEEGWASSWSYPSSSSPSQPAGFAPRALPAPAAGQGKQEQDWQGLRSLLMLVREMRCENEHLHDTIAQLRATQKKTERRLARMEQDNEIKSRQLKQTHIELEQTRVELHQLRMELNKKIDDHVMAAHPCPPPRSDSQAAVAEPTMPGADVERFIAQTLPFLRAFDWSSLIIRDLRRPFLVMRMEEAETLDDMDTPIIAYASPSMCNLLGYDTREMYGFPISSFGVADPESIQTYVRTRLMRSPTPVGEPFFVSCTFITKEGRGVLALSEHQLLCSQRRLVDWHIMQVERVLATDLGLVVPLIKPTYSVGHDDPRKRVCSIVHEPSIRAYLLARLPHSLLFGRRGELTTTAPQPHPHYSFGNHHHHRSGTAEQQRPPTPSGLDVTTHELRAEGNNYNNDDELEELGWKRRALTTVRSVDELR</sequence>
<evidence type="ECO:0000256" key="1">
    <source>
        <dbReference type="ARBA" id="ARBA00022723"/>
    </source>
</evidence>
<dbReference type="GO" id="GO:0000981">
    <property type="term" value="F:DNA-binding transcription factor activity, RNA polymerase II-specific"/>
    <property type="evidence" value="ECO:0007669"/>
    <property type="project" value="InterPro"/>
</dbReference>
<keyword evidence="2" id="KW-0539">Nucleus</keyword>